<dbReference type="AlphaFoldDB" id="G4Q2G4"/>
<dbReference type="HOGENOM" id="CLU_061766_0_0_9"/>
<evidence type="ECO:0000313" key="2">
    <source>
        <dbReference type="EMBL" id="AEQ22620.1"/>
    </source>
</evidence>
<feature type="region of interest" description="Disordered" evidence="1">
    <location>
        <begin position="249"/>
        <end position="268"/>
    </location>
</feature>
<proteinExistence type="predicted"/>
<dbReference type="eggNOG" id="ENOG502Z7T2">
    <property type="taxonomic scope" value="Bacteria"/>
</dbReference>
<dbReference type="InParanoid" id="G4Q2G4"/>
<sequence length="366" mass="40576">MLNISKGIVLRPQKVVVYGPEGIGKSTFASHFPDPLFLDIEDSTSQLDVKRIPDINSWAMLMGIIEEVTKEKPCKTLVIDTVDWAEKLCIQYVCAQAKKSSIEDFAYGSGYTKLMEAFARFLDALNGVTKVGINVVLNAHAQIRKFEQPDEMGAYDRWELKLNSKTTNKTAAIVKEWADALLFANYKTIIMTDQTTNKKKGVGGKRVMYTQHASTWDAKNRWCLPPEVPFEYASIAPYIPDLGEPPVVIDSPQGSVPLPPDPSPEEEAFWDVQDNPAEASGPAPQPEVIATAAQVAAADPKQAVIKQVFDLLKTEGMTETDVRRAVAARGYYPEETSIMDYDIEFLKGVILGAWPQLKSFIVANKK</sequence>
<dbReference type="SUPFAM" id="SSF52540">
    <property type="entry name" value="P-loop containing nucleoside triphosphate hydrolases"/>
    <property type="match status" value="1"/>
</dbReference>
<keyword evidence="3" id="KW-1185">Reference proteome</keyword>
<dbReference type="Proteomes" id="UP000007093">
    <property type="component" value="Chromosome"/>
</dbReference>
<accession>G4Q2G4</accession>
<dbReference type="InterPro" id="IPR027417">
    <property type="entry name" value="P-loop_NTPase"/>
</dbReference>
<gene>
    <name evidence="2" type="ordered locus">Acin_1398</name>
</gene>
<dbReference type="EMBL" id="CP003058">
    <property type="protein sequence ID" value="AEQ22620.1"/>
    <property type="molecule type" value="Genomic_DNA"/>
</dbReference>
<dbReference type="RefSeq" id="WP_014128633.1">
    <property type="nucleotide sequence ID" value="NC_016077.1"/>
</dbReference>
<dbReference type="KEGG" id="ain:Acin_1398"/>
<dbReference type="PATRIC" id="fig|568816.4.peg.1354"/>
<organism evidence="2 3">
    <name type="scientific">Acidaminococcus intestini (strain RyC-MR95)</name>
    <dbReference type="NCBI Taxonomy" id="568816"/>
    <lineage>
        <taxon>Bacteria</taxon>
        <taxon>Bacillati</taxon>
        <taxon>Bacillota</taxon>
        <taxon>Negativicutes</taxon>
        <taxon>Acidaminococcales</taxon>
        <taxon>Acidaminococcaceae</taxon>
        <taxon>Acidaminococcus</taxon>
    </lineage>
</organism>
<reference evidence="2 3" key="1">
    <citation type="journal article" date="2011" name="J. Bacteriol.">
        <title>Complete genome sequence of Acidaminococcus intestini RYC-MR95, a Gram-negative bacterium from the phylum Firmicutes.</title>
        <authorList>
            <person name="D'Auria G."/>
            <person name="Galan J.C."/>
            <person name="Rodriguez-Alcayna M."/>
            <person name="Moya A."/>
            <person name="Baquero F."/>
            <person name="Latorre A."/>
        </authorList>
    </citation>
    <scope>NUCLEOTIDE SEQUENCE [LARGE SCALE GENOMIC DNA]</scope>
    <source>
        <strain evidence="2 3">RyC-MR95</strain>
    </source>
</reference>
<protein>
    <recommendedName>
        <fullName evidence="4">Phage protein</fullName>
    </recommendedName>
</protein>
<dbReference type="Pfam" id="PF13479">
    <property type="entry name" value="AAA_24"/>
    <property type="match status" value="1"/>
</dbReference>
<evidence type="ECO:0000256" key="1">
    <source>
        <dbReference type="SAM" id="MobiDB-lite"/>
    </source>
</evidence>
<name>G4Q2G4_ACIIR</name>
<dbReference type="STRING" id="568816.Acin_1398"/>
<evidence type="ECO:0008006" key="4">
    <source>
        <dbReference type="Google" id="ProtNLM"/>
    </source>
</evidence>
<evidence type="ECO:0000313" key="3">
    <source>
        <dbReference type="Proteomes" id="UP000007093"/>
    </source>
</evidence>